<keyword evidence="2" id="KW-1185">Reference proteome</keyword>
<dbReference type="Proteomes" id="UP000308600">
    <property type="component" value="Unassembled WGS sequence"/>
</dbReference>
<protein>
    <submittedName>
        <fullName evidence="1">Fungal hydrophobin</fullName>
    </submittedName>
</protein>
<organism evidence="1 2">
    <name type="scientific">Pluteus cervinus</name>
    <dbReference type="NCBI Taxonomy" id="181527"/>
    <lineage>
        <taxon>Eukaryota</taxon>
        <taxon>Fungi</taxon>
        <taxon>Dikarya</taxon>
        <taxon>Basidiomycota</taxon>
        <taxon>Agaricomycotina</taxon>
        <taxon>Agaricomycetes</taxon>
        <taxon>Agaricomycetidae</taxon>
        <taxon>Agaricales</taxon>
        <taxon>Pluteineae</taxon>
        <taxon>Pluteaceae</taxon>
        <taxon>Pluteus</taxon>
    </lineage>
</organism>
<name>A0ACD3AFY8_9AGAR</name>
<gene>
    <name evidence="1" type="ORF">BDN72DRAFT_881635</name>
</gene>
<evidence type="ECO:0000313" key="1">
    <source>
        <dbReference type="EMBL" id="TFK64219.1"/>
    </source>
</evidence>
<reference evidence="1 2" key="1">
    <citation type="journal article" date="2019" name="Nat. Ecol. Evol.">
        <title>Megaphylogeny resolves global patterns of mushroom evolution.</title>
        <authorList>
            <person name="Varga T."/>
            <person name="Krizsan K."/>
            <person name="Foldi C."/>
            <person name="Dima B."/>
            <person name="Sanchez-Garcia M."/>
            <person name="Sanchez-Ramirez S."/>
            <person name="Szollosi G.J."/>
            <person name="Szarkandi J.G."/>
            <person name="Papp V."/>
            <person name="Albert L."/>
            <person name="Andreopoulos W."/>
            <person name="Angelini C."/>
            <person name="Antonin V."/>
            <person name="Barry K.W."/>
            <person name="Bougher N.L."/>
            <person name="Buchanan P."/>
            <person name="Buyck B."/>
            <person name="Bense V."/>
            <person name="Catcheside P."/>
            <person name="Chovatia M."/>
            <person name="Cooper J."/>
            <person name="Damon W."/>
            <person name="Desjardin D."/>
            <person name="Finy P."/>
            <person name="Geml J."/>
            <person name="Haridas S."/>
            <person name="Hughes K."/>
            <person name="Justo A."/>
            <person name="Karasinski D."/>
            <person name="Kautmanova I."/>
            <person name="Kiss B."/>
            <person name="Kocsube S."/>
            <person name="Kotiranta H."/>
            <person name="LaButti K.M."/>
            <person name="Lechner B.E."/>
            <person name="Liimatainen K."/>
            <person name="Lipzen A."/>
            <person name="Lukacs Z."/>
            <person name="Mihaltcheva S."/>
            <person name="Morgado L.N."/>
            <person name="Niskanen T."/>
            <person name="Noordeloos M.E."/>
            <person name="Ohm R.A."/>
            <person name="Ortiz-Santana B."/>
            <person name="Ovrebo C."/>
            <person name="Racz N."/>
            <person name="Riley R."/>
            <person name="Savchenko A."/>
            <person name="Shiryaev A."/>
            <person name="Soop K."/>
            <person name="Spirin V."/>
            <person name="Szebenyi C."/>
            <person name="Tomsovsky M."/>
            <person name="Tulloss R.E."/>
            <person name="Uehling J."/>
            <person name="Grigoriev I.V."/>
            <person name="Vagvolgyi C."/>
            <person name="Papp T."/>
            <person name="Martin F.M."/>
            <person name="Miettinen O."/>
            <person name="Hibbett D.S."/>
            <person name="Nagy L.G."/>
        </authorList>
    </citation>
    <scope>NUCLEOTIDE SEQUENCE [LARGE SCALE GENOMIC DNA]</scope>
    <source>
        <strain evidence="1 2">NL-1719</strain>
    </source>
</reference>
<evidence type="ECO:0000313" key="2">
    <source>
        <dbReference type="Proteomes" id="UP000308600"/>
    </source>
</evidence>
<proteinExistence type="predicted"/>
<sequence length="111" mass="11192">MFSRTLSATSVAVLALASVAFANDPSQCNTGSIQCCESTQDASSLTALTTLLLDSLDIDVGSLTALVGLTCSPVTVIGTGGTDCSQQPVCCENDSFNGVVALGCTPINLNL</sequence>
<dbReference type="EMBL" id="ML208484">
    <property type="protein sequence ID" value="TFK64219.1"/>
    <property type="molecule type" value="Genomic_DNA"/>
</dbReference>
<accession>A0ACD3AFY8</accession>